<evidence type="ECO:0000313" key="1">
    <source>
        <dbReference type="EMBL" id="DAF90278.1"/>
    </source>
</evidence>
<dbReference type="Gene3D" id="3.30.1350.20">
    <property type="entry name" value="Bacteriophage PHI-29 conector. Domain 3"/>
    <property type="match status" value="1"/>
</dbReference>
<sequence>MSQFWNSAVMNDITYNHYFNHLSELGMTMFEWHNLPEGIDPRFMEMTLFNEGYAIFFKDEAMDEFLCLQARIGGQLNVYRVPKIRTAYAVNGYQYQLNEENSVIIYNNYLRYPSVPDAQFFAAKLVNIDRAIDVNVNAQRTPILIRTTPDQQLSLENAYMKWQGNQPVIYANKGSDLDKAFDVLTTGAPMVFKDLYELKTQVWNEALTRMGISSVNTVKKERMITDEVARAQGGTIASRYSRLEMRKQACEQINRMFGLDISVEYRDDFLNMVDNGEEENVDDIERAGTIEE</sequence>
<name>A0A8S5U7B8_9CAUD</name>
<proteinExistence type="predicted"/>
<dbReference type="InterPro" id="IPR036199">
    <property type="entry name" value="Gp10_sf"/>
</dbReference>
<dbReference type="Pfam" id="PF05352">
    <property type="entry name" value="Phage_connector"/>
    <property type="match status" value="1"/>
</dbReference>
<dbReference type="InterPro" id="IPR008016">
    <property type="entry name" value="Gp10"/>
</dbReference>
<dbReference type="EMBL" id="BK016024">
    <property type="protein sequence ID" value="DAF90278.1"/>
    <property type="molecule type" value="Genomic_DNA"/>
</dbReference>
<dbReference type="Gene3D" id="1.10.246.30">
    <property type="match status" value="1"/>
</dbReference>
<dbReference type="Gene3D" id="2.40.500.10">
    <property type="entry name" value="Upper collar protein gp10 (connector protein)"/>
    <property type="match status" value="1"/>
</dbReference>
<organism evidence="1">
    <name type="scientific">Podoviridae sp. cthau23</name>
    <dbReference type="NCBI Taxonomy" id="2825268"/>
    <lineage>
        <taxon>Viruses</taxon>
        <taxon>Duplodnaviria</taxon>
        <taxon>Heunggongvirae</taxon>
        <taxon>Uroviricota</taxon>
        <taxon>Caudoviricetes</taxon>
    </lineage>
</organism>
<protein>
    <submittedName>
        <fullName evidence="1">Upper collar protein</fullName>
    </submittedName>
</protein>
<accession>A0A8S5U7B8</accession>
<dbReference type="SUPFAM" id="SSF56826">
    <property type="entry name" value="Upper collar protein gp10 (connector protein)"/>
    <property type="match status" value="1"/>
</dbReference>
<reference evidence="1" key="1">
    <citation type="journal article" date="2021" name="Proc. Natl. Acad. Sci. U.S.A.">
        <title>A Catalog of Tens of Thousands of Viruses from Human Metagenomes Reveals Hidden Associations with Chronic Diseases.</title>
        <authorList>
            <person name="Tisza M.J."/>
            <person name="Buck C.B."/>
        </authorList>
    </citation>
    <scope>NUCLEOTIDE SEQUENCE</scope>
    <source>
        <strain evidence="1">Cthau23</strain>
    </source>
</reference>